<keyword evidence="2" id="KW-1185">Reference proteome</keyword>
<evidence type="ECO:0000313" key="1">
    <source>
        <dbReference type="EMBL" id="GJE99926.1"/>
    </source>
</evidence>
<dbReference type="Proteomes" id="UP000703269">
    <property type="component" value="Unassembled WGS sequence"/>
</dbReference>
<name>A0A9P3LLV7_9APHY</name>
<dbReference type="AlphaFoldDB" id="A0A9P3LLV7"/>
<proteinExistence type="predicted"/>
<reference evidence="1 2" key="1">
    <citation type="submission" date="2021-08" db="EMBL/GenBank/DDBJ databases">
        <title>Draft Genome Sequence of Phanerochaete sordida strain YK-624.</title>
        <authorList>
            <person name="Mori T."/>
            <person name="Dohra H."/>
            <person name="Suzuki T."/>
            <person name="Kawagishi H."/>
            <person name="Hirai H."/>
        </authorList>
    </citation>
    <scope>NUCLEOTIDE SEQUENCE [LARGE SCALE GENOMIC DNA]</scope>
    <source>
        <strain evidence="1 2">YK-624</strain>
    </source>
</reference>
<gene>
    <name evidence="1" type="ORF">PsYK624_162020</name>
</gene>
<organism evidence="1 2">
    <name type="scientific">Phanerochaete sordida</name>
    <dbReference type="NCBI Taxonomy" id="48140"/>
    <lineage>
        <taxon>Eukaryota</taxon>
        <taxon>Fungi</taxon>
        <taxon>Dikarya</taxon>
        <taxon>Basidiomycota</taxon>
        <taxon>Agaricomycotina</taxon>
        <taxon>Agaricomycetes</taxon>
        <taxon>Polyporales</taxon>
        <taxon>Phanerochaetaceae</taxon>
        <taxon>Phanerochaete</taxon>
    </lineage>
</organism>
<sequence length="80" mass="9428">MAAGGYYYQAHIPINYASSRQIDFEHQRSMRRPPSWPVVAWWRPSAGRVPSVLRRYLPPRRSPLRCRARPRKSARETHLA</sequence>
<dbReference type="EMBL" id="BPQB01000126">
    <property type="protein sequence ID" value="GJE99926.1"/>
    <property type="molecule type" value="Genomic_DNA"/>
</dbReference>
<accession>A0A9P3LLV7</accession>
<protein>
    <submittedName>
        <fullName evidence="1">Uncharacterized protein</fullName>
    </submittedName>
</protein>
<comment type="caution">
    <text evidence="1">The sequence shown here is derived from an EMBL/GenBank/DDBJ whole genome shotgun (WGS) entry which is preliminary data.</text>
</comment>
<evidence type="ECO:0000313" key="2">
    <source>
        <dbReference type="Proteomes" id="UP000703269"/>
    </source>
</evidence>